<dbReference type="InterPro" id="IPR013196">
    <property type="entry name" value="HTH_11"/>
</dbReference>
<dbReference type="InterPro" id="IPR051534">
    <property type="entry name" value="CBASS_pafABC_assoc_protein"/>
</dbReference>
<evidence type="ECO:0000313" key="5">
    <source>
        <dbReference type="Proteomes" id="UP000027821"/>
    </source>
</evidence>
<dbReference type="GO" id="GO:0003700">
    <property type="term" value="F:DNA-binding transcription factor activity"/>
    <property type="evidence" value="ECO:0007669"/>
    <property type="project" value="InterPro"/>
</dbReference>
<dbReference type="EMBL" id="JMIH01000024">
    <property type="protein sequence ID" value="KEO72665.1"/>
    <property type="molecule type" value="Genomic_DNA"/>
</dbReference>
<evidence type="ECO:0000313" key="4">
    <source>
        <dbReference type="EMBL" id="KEO72665.1"/>
    </source>
</evidence>
<dbReference type="InterPro" id="IPR026881">
    <property type="entry name" value="WYL_dom"/>
</dbReference>
<dbReference type="RefSeq" id="WP_051720134.1">
    <property type="nucleotide sequence ID" value="NZ_JMIH01000024.1"/>
</dbReference>
<gene>
    <name evidence="4" type="ORF">EL17_18165</name>
</gene>
<dbReference type="SUPFAM" id="SSF46785">
    <property type="entry name" value="Winged helix' DNA-binding domain"/>
    <property type="match status" value="1"/>
</dbReference>
<dbReference type="Pfam" id="PF08279">
    <property type="entry name" value="HTH_11"/>
    <property type="match status" value="1"/>
</dbReference>
<name>A0A074KWU2_9BACT</name>
<evidence type="ECO:0000256" key="1">
    <source>
        <dbReference type="ARBA" id="ARBA00023015"/>
    </source>
</evidence>
<dbReference type="eggNOG" id="COG2378">
    <property type="taxonomic scope" value="Bacteria"/>
</dbReference>
<keyword evidence="1" id="KW-0805">Transcription regulation</keyword>
<dbReference type="PROSITE" id="PS51000">
    <property type="entry name" value="HTH_DEOR_2"/>
    <property type="match status" value="1"/>
</dbReference>
<evidence type="ECO:0000259" key="3">
    <source>
        <dbReference type="PROSITE" id="PS51000"/>
    </source>
</evidence>
<comment type="caution">
    <text evidence="4">The sequence shown here is derived from an EMBL/GenBank/DDBJ whole genome shotgun (WGS) entry which is preliminary data.</text>
</comment>
<dbReference type="Pfam" id="PF13280">
    <property type="entry name" value="WYL"/>
    <property type="match status" value="1"/>
</dbReference>
<dbReference type="InterPro" id="IPR036388">
    <property type="entry name" value="WH-like_DNA-bd_sf"/>
</dbReference>
<proteinExistence type="predicted"/>
<keyword evidence="5" id="KW-1185">Reference proteome</keyword>
<dbReference type="OrthoDB" id="9815009at2"/>
<dbReference type="InterPro" id="IPR001034">
    <property type="entry name" value="DeoR_HTH"/>
</dbReference>
<keyword evidence="2" id="KW-0804">Transcription</keyword>
<accession>A0A074KWU2</accession>
<dbReference type="PANTHER" id="PTHR34580">
    <property type="match status" value="1"/>
</dbReference>
<dbReference type="InterPro" id="IPR036390">
    <property type="entry name" value="WH_DNA-bd_sf"/>
</dbReference>
<dbReference type="Gene3D" id="1.10.10.10">
    <property type="entry name" value="Winged helix-like DNA-binding domain superfamily/Winged helix DNA-binding domain"/>
    <property type="match status" value="1"/>
</dbReference>
<dbReference type="PROSITE" id="PS52050">
    <property type="entry name" value="WYL"/>
    <property type="match status" value="1"/>
</dbReference>
<sequence length="233" mass="26955">MQDKNIKRISRLTAILTQLQSKRIVTATSLAEMYEVNVRTIYRDIKVLEASGIPIITEEGKGYAILDGYRIPPVMFTEREALALVTANQIIATQKDSSFRKEFGNAIGKIKSVLKNYDKVKTEILETNLYVGKNPEEETNSHSLMDIQMAIATNKVIGIEYKNESQSISARLLEPYLLYYSNHDNWVICAWCTLRNDFRSFRLDRIIKYAILDKTFTPNKRLFNHYIKENFLN</sequence>
<dbReference type="STRING" id="1048983.EL17_18165"/>
<dbReference type="Proteomes" id="UP000027821">
    <property type="component" value="Unassembled WGS sequence"/>
</dbReference>
<reference evidence="4 5" key="1">
    <citation type="submission" date="2014-04" db="EMBL/GenBank/DDBJ databases">
        <title>Characterization and application of a salt tolerant electro-active bacterium.</title>
        <authorList>
            <person name="Yang L."/>
            <person name="Wei S."/>
            <person name="Tay Q.X.M."/>
        </authorList>
    </citation>
    <scope>NUCLEOTIDE SEQUENCE [LARGE SCALE GENOMIC DNA]</scope>
    <source>
        <strain evidence="4 5">LY1</strain>
    </source>
</reference>
<evidence type="ECO:0000256" key="2">
    <source>
        <dbReference type="ARBA" id="ARBA00023163"/>
    </source>
</evidence>
<dbReference type="PANTHER" id="PTHR34580:SF1">
    <property type="entry name" value="PROTEIN PAFC"/>
    <property type="match status" value="1"/>
</dbReference>
<dbReference type="AlphaFoldDB" id="A0A074KWU2"/>
<organism evidence="4 5">
    <name type="scientific">Anditalea andensis</name>
    <dbReference type="NCBI Taxonomy" id="1048983"/>
    <lineage>
        <taxon>Bacteria</taxon>
        <taxon>Pseudomonadati</taxon>
        <taxon>Bacteroidota</taxon>
        <taxon>Cytophagia</taxon>
        <taxon>Cytophagales</taxon>
        <taxon>Cytophagaceae</taxon>
        <taxon>Anditalea</taxon>
    </lineage>
</organism>
<protein>
    <recommendedName>
        <fullName evidence="3">HTH deoR-type domain-containing protein</fullName>
    </recommendedName>
</protein>
<feature type="domain" description="HTH deoR-type" evidence="3">
    <location>
        <begin position="8"/>
        <end position="63"/>
    </location>
</feature>